<accession>A0A1G1VTE7</accession>
<organism evidence="2 3">
    <name type="scientific">Candidatus Chisholmbacteria bacterium RIFCSPHIGHO2_01_FULL_52_32</name>
    <dbReference type="NCBI Taxonomy" id="1797591"/>
    <lineage>
        <taxon>Bacteria</taxon>
        <taxon>Candidatus Chisholmiibacteriota</taxon>
    </lineage>
</organism>
<dbReference type="InterPro" id="IPR013022">
    <property type="entry name" value="Xyl_isomerase-like_TIM-brl"/>
</dbReference>
<dbReference type="EMBL" id="MHCJ01000003">
    <property type="protein sequence ID" value="OGY18678.1"/>
    <property type="molecule type" value="Genomic_DNA"/>
</dbReference>
<evidence type="ECO:0000259" key="1">
    <source>
        <dbReference type="Pfam" id="PF01261"/>
    </source>
</evidence>
<name>A0A1G1VTE7_9BACT</name>
<gene>
    <name evidence="2" type="ORF">A2786_04235</name>
</gene>
<dbReference type="Pfam" id="PF01261">
    <property type="entry name" value="AP_endonuc_2"/>
    <property type="match status" value="1"/>
</dbReference>
<evidence type="ECO:0000313" key="2">
    <source>
        <dbReference type="EMBL" id="OGY18678.1"/>
    </source>
</evidence>
<dbReference type="Gene3D" id="3.20.20.150">
    <property type="entry name" value="Divalent-metal-dependent TIM barrel enzymes"/>
    <property type="match status" value="1"/>
</dbReference>
<protein>
    <recommendedName>
        <fullName evidence="1">Xylose isomerase-like TIM barrel domain-containing protein</fullName>
    </recommendedName>
</protein>
<proteinExistence type="predicted"/>
<comment type="caution">
    <text evidence="2">The sequence shown here is derived from an EMBL/GenBank/DDBJ whole genome shotgun (WGS) entry which is preliminary data.</text>
</comment>
<reference evidence="2 3" key="1">
    <citation type="journal article" date="2016" name="Nat. Commun.">
        <title>Thousands of microbial genomes shed light on interconnected biogeochemical processes in an aquifer system.</title>
        <authorList>
            <person name="Anantharaman K."/>
            <person name="Brown C.T."/>
            <person name="Hug L.A."/>
            <person name="Sharon I."/>
            <person name="Castelle C.J."/>
            <person name="Probst A.J."/>
            <person name="Thomas B.C."/>
            <person name="Singh A."/>
            <person name="Wilkins M.J."/>
            <person name="Karaoz U."/>
            <person name="Brodie E.L."/>
            <person name="Williams K.H."/>
            <person name="Hubbard S.S."/>
            <person name="Banfield J.F."/>
        </authorList>
    </citation>
    <scope>NUCLEOTIDE SEQUENCE [LARGE SCALE GENOMIC DNA]</scope>
</reference>
<evidence type="ECO:0000313" key="3">
    <source>
        <dbReference type="Proteomes" id="UP000179233"/>
    </source>
</evidence>
<sequence length="303" mass="34588">MTAGIKVGPANWKAIFSDYYPRVCEVWFRVDWLERYLKLFLYLQRKNIQAGLHFWGMLPGGIMPNFAFPDPDVREPSLVLVKQTIDAASEFGLTYVNIHPGSYRLSTVNLNRLFMRPVPGRETSSREGEAVLRENISVLHEYAKKRGVILLVETLPAKEPMHWRDLAKGRMRTQDMKNVPVAAVEMLAENGAWITNDLCHTAMDIVSDDRTHLFAKLLEKTKRLAKQTRLIHANTMLPPFNGTDGHLGILDEDFKSGVFPSREQLVHLLSVFAHRDDIWVIPEPFSKNAENTLALEKLLDVVK</sequence>
<dbReference type="AlphaFoldDB" id="A0A1G1VTE7"/>
<dbReference type="InterPro" id="IPR036237">
    <property type="entry name" value="Xyl_isomerase-like_sf"/>
</dbReference>
<dbReference type="SUPFAM" id="SSF51658">
    <property type="entry name" value="Xylose isomerase-like"/>
    <property type="match status" value="1"/>
</dbReference>
<dbReference type="Proteomes" id="UP000179233">
    <property type="component" value="Unassembled WGS sequence"/>
</dbReference>
<feature type="domain" description="Xylose isomerase-like TIM barrel" evidence="1">
    <location>
        <begin position="28"/>
        <end position="291"/>
    </location>
</feature>